<keyword evidence="6 9" id="KW-0879">Wnt signaling pathway</keyword>
<feature type="region of interest" description="Disordered" evidence="10">
    <location>
        <begin position="82"/>
        <end position="111"/>
    </location>
</feature>
<evidence type="ECO:0000256" key="8">
    <source>
        <dbReference type="ARBA" id="ARBA00023288"/>
    </source>
</evidence>
<dbReference type="FunFam" id="3.30.2460.20:FF:000001">
    <property type="entry name" value="Wnt homolog"/>
    <property type="match status" value="1"/>
</dbReference>
<dbReference type="GO" id="GO:0045165">
    <property type="term" value="P:cell fate commitment"/>
    <property type="evidence" value="ECO:0007669"/>
    <property type="project" value="TreeGrafter"/>
</dbReference>
<comment type="subcellular location">
    <subcellularLocation>
        <location evidence="1 9">Secreted</location>
        <location evidence="1 9">Extracellular space</location>
        <location evidence="1 9">Extracellular matrix</location>
    </subcellularLocation>
</comment>
<dbReference type="GO" id="GO:0000902">
    <property type="term" value="P:cell morphogenesis"/>
    <property type="evidence" value="ECO:0007669"/>
    <property type="project" value="UniProtKB-ARBA"/>
</dbReference>
<organism evidence="12">
    <name type="scientific">Penaeus vannamei</name>
    <name type="common">Whiteleg shrimp</name>
    <name type="synonym">Litopenaeus vannamei</name>
    <dbReference type="NCBI Taxonomy" id="6689"/>
    <lineage>
        <taxon>Eukaryota</taxon>
        <taxon>Metazoa</taxon>
        <taxon>Ecdysozoa</taxon>
        <taxon>Arthropoda</taxon>
        <taxon>Crustacea</taxon>
        <taxon>Multicrustacea</taxon>
        <taxon>Malacostraca</taxon>
        <taxon>Eumalacostraca</taxon>
        <taxon>Eucarida</taxon>
        <taxon>Decapoda</taxon>
        <taxon>Dendrobranchiata</taxon>
        <taxon>Penaeoidea</taxon>
        <taxon>Penaeidae</taxon>
        <taxon>Penaeus</taxon>
    </lineage>
</organism>
<evidence type="ECO:0000256" key="11">
    <source>
        <dbReference type="SAM" id="SignalP"/>
    </source>
</evidence>
<accession>A0A1L2A1N5</accession>
<dbReference type="PROSITE" id="PS00246">
    <property type="entry name" value="WNT1"/>
    <property type="match status" value="1"/>
</dbReference>
<keyword evidence="11" id="KW-0732">Signal</keyword>
<dbReference type="GO" id="GO:0060070">
    <property type="term" value="P:canonical Wnt signaling pathway"/>
    <property type="evidence" value="ECO:0007669"/>
    <property type="project" value="TreeGrafter"/>
</dbReference>
<name>A0A1L2A1N5_PENVA</name>
<dbReference type="GO" id="GO:0005125">
    <property type="term" value="F:cytokine activity"/>
    <property type="evidence" value="ECO:0007669"/>
    <property type="project" value="TreeGrafter"/>
</dbReference>
<dbReference type="Pfam" id="PF00110">
    <property type="entry name" value="wnt"/>
    <property type="match status" value="1"/>
</dbReference>
<evidence type="ECO:0000256" key="1">
    <source>
        <dbReference type="ARBA" id="ARBA00004498"/>
    </source>
</evidence>
<feature type="signal peptide" evidence="11">
    <location>
        <begin position="1"/>
        <end position="29"/>
    </location>
</feature>
<keyword evidence="8" id="KW-0449">Lipoprotein</keyword>
<keyword evidence="4" id="KW-0964">Secreted</keyword>
<keyword evidence="7" id="KW-1015">Disulfide bond</keyword>
<dbReference type="InterPro" id="IPR043158">
    <property type="entry name" value="Wnt_C"/>
</dbReference>
<sequence length="502" mass="55755">MAPGTADLHVALPVLFALVISVLPPGHDGTSLRFAPGYHKKYPKPVPASSYPGYPAHYPNWGSQYPQQQVGYLGRDEDPARSEEVVPDSSWNNRYPLGADGYPGSDNEHPSLTNRYPGTRTGYIGNDLNGVPLPDTDARFPPTRVENVGYPHHGVGYPNYGYPMIKTSPNDVINGTLVNPWDAAVWDHVLDPDVCRTMSGLTRSQLHVCTRNVELAGAAAIGLQLAVRECGRQFANHRWNCTALTTPTNNPHTAAIMARGYSESAFGHAITAAGVTHSVARACAAGRLHNCSCGMVRGKRAWKWSGCHDNTRFGARYSRHFLDVRERAKDMISFTHLYNNEVGRKLVRRNREVRCKCHGMSGSCEVRTCWKAAPDFRRVGDMLKEKYRKAKSAASEVFGNSANTASMYRPVRREISPDSPLLYVERSPTFCEVDGRLDVAGTEGRHCNRNSTGPDSCDSLCCGRGYDQQRQKVSRKCHCRFKWCCHVTCQDCSEEKWISVCK</sequence>
<evidence type="ECO:0000256" key="7">
    <source>
        <dbReference type="ARBA" id="ARBA00023157"/>
    </source>
</evidence>
<evidence type="ECO:0000256" key="6">
    <source>
        <dbReference type="ARBA" id="ARBA00022687"/>
    </source>
</evidence>
<dbReference type="Gene3D" id="3.30.2460.20">
    <property type="match status" value="1"/>
</dbReference>
<evidence type="ECO:0000256" key="4">
    <source>
        <dbReference type="ARBA" id="ARBA00022525"/>
    </source>
</evidence>
<keyword evidence="5" id="KW-0272">Extracellular matrix</keyword>
<dbReference type="PRINTS" id="PR01349">
    <property type="entry name" value="WNTPROTEIN"/>
</dbReference>
<evidence type="ECO:0000256" key="3">
    <source>
        <dbReference type="ARBA" id="ARBA00022473"/>
    </source>
</evidence>
<comment type="function">
    <text evidence="9">Ligand for members of the frizzled family of seven transmembrane receptors.</text>
</comment>
<dbReference type="AlphaFoldDB" id="A0A1L2A1N5"/>
<comment type="similarity">
    <text evidence="2 9">Belongs to the Wnt family.</text>
</comment>
<dbReference type="GO" id="GO:0030182">
    <property type="term" value="P:neuron differentiation"/>
    <property type="evidence" value="ECO:0007669"/>
    <property type="project" value="TreeGrafter"/>
</dbReference>
<dbReference type="GO" id="GO:0005615">
    <property type="term" value="C:extracellular space"/>
    <property type="evidence" value="ECO:0007669"/>
    <property type="project" value="TreeGrafter"/>
</dbReference>
<evidence type="ECO:0000313" key="12">
    <source>
        <dbReference type="EMBL" id="ALO81631.1"/>
    </source>
</evidence>
<dbReference type="GO" id="GO:0005109">
    <property type="term" value="F:frizzled binding"/>
    <property type="evidence" value="ECO:0007669"/>
    <property type="project" value="TreeGrafter"/>
</dbReference>
<dbReference type="InterPro" id="IPR018161">
    <property type="entry name" value="Wnt_CS"/>
</dbReference>
<evidence type="ECO:0000256" key="5">
    <source>
        <dbReference type="ARBA" id="ARBA00022530"/>
    </source>
</evidence>
<evidence type="ECO:0000256" key="10">
    <source>
        <dbReference type="SAM" id="MobiDB-lite"/>
    </source>
</evidence>
<dbReference type="SMART" id="SM00097">
    <property type="entry name" value="WNT1"/>
    <property type="match status" value="1"/>
</dbReference>
<dbReference type="PANTHER" id="PTHR12027">
    <property type="entry name" value="WNT RELATED"/>
    <property type="match status" value="1"/>
</dbReference>
<protein>
    <recommendedName>
        <fullName evidence="9">Protein Wnt</fullName>
    </recommendedName>
</protein>
<dbReference type="GO" id="GO:0007517">
    <property type="term" value="P:muscle organ development"/>
    <property type="evidence" value="ECO:0007669"/>
    <property type="project" value="UniProtKB-ARBA"/>
</dbReference>
<dbReference type="InterPro" id="IPR005817">
    <property type="entry name" value="Wnt"/>
</dbReference>
<dbReference type="EMBL" id="KU169900">
    <property type="protein sequence ID" value="ALO81631.1"/>
    <property type="molecule type" value="mRNA"/>
</dbReference>
<evidence type="ECO:0000256" key="9">
    <source>
        <dbReference type="RuleBase" id="RU003500"/>
    </source>
</evidence>
<dbReference type="PANTHER" id="PTHR12027:SF98">
    <property type="entry name" value="PROTEIN WNT"/>
    <property type="match status" value="1"/>
</dbReference>
<proteinExistence type="evidence at transcript level"/>
<dbReference type="CDD" id="cd19342">
    <property type="entry name" value="Wnt_Wnt10"/>
    <property type="match status" value="1"/>
</dbReference>
<dbReference type="OrthoDB" id="5945655at2759"/>
<feature type="chain" id="PRO_5012227890" description="Protein Wnt" evidence="11">
    <location>
        <begin position="30"/>
        <end position="502"/>
    </location>
</feature>
<keyword evidence="3 9" id="KW-0217">Developmental protein</keyword>
<reference evidence="12" key="1">
    <citation type="submission" date="2015-11" db="EMBL/GenBank/DDBJ databases">
        <title>Molecular cloning, characterization and expression analysis of Wnt gene family from Litopenaeus vannamei.</title>
        <authorList>
            <person name="Zhang S."/>
        </authorList>
    </citation>
    <scope>NUCLEOTIDE SEQUENCE</scope>
    <source>
        <tissue evidence="12">Hepatopancreas</tissue>
    </source>
</reference>
<evidence type="ECO:0000256" key="2">
    <source>
        <dbReference type="ARBA" id="ARBA00005683"/>
    </source>
</evidence>